<keyword evidence="1" id="KW-0040">ANK repeat</keyword>
<feature type="compositionally biased region" description="Basic and acidic residues" evidence="2">
    <location>
        <begin position="997"/>
        <end position="1049"/>
    </location>
</feature>
<feature type="compositionally biased region" description="Basic and acidic residues" evidence="2">
    <location>
        <begin position="442"/>
        <end position="461"/>
    </location>
</feature>
<dbReference type="PROSITE" id="PS50088">
    <property type="entry name" value="ANK_REPEAT"/>
    <property type="match status" value="3"/>
</dbReference>
<proteinExistence type="predicted"/>
<dbReference type="PANTHER" id="PTHR24149">
    <property type="entry name" value="ANKYRIN REPEAT DOMAIN-CONTAINING PROTEIN 12"/>
    <property type="match status" value="1"/>
</dbReference>
<accession>A0A401PKN3</accession>
<feature type="region of interest" description="Disordered" evidence="2">
    <location>
        <begin position="1801"/>
        <end position="1841"/>
    </location>
</feature>
<dbReference type="PANTHER" id="PTHR24149:SF16">
    <property type="entry name" value="ANKYRIN REPEAT DOMAIN-CONTAINING PROTEIN 12"/>
    <property type="match status" value="1"/>
</dbReference>
<evidence type="ECO:0000313" key="3">
    <source>
        <dbReference type="EMBL" id="GCB73697.1"/>
    </source>
</evidence>
<feature type="compositionally biased region" description="Polar residues" evidence="2">
    <location>
        <begin position="553"/>
        <end position="566"/>
    </location>
</feature>
<evidence type="ECO:0000256" key="1">
    <source>
        <dbReference type="PROSITE-ProRule" id="PRU00023"/>
    </source>
</evidence>
<dbReference type="GO" id="GO:0005654">
    <property type="term" value="C:nucleoplasm"/>
    <property type="evidence" value="ECO:0007669"/>
    <property type="project" value="TreeGrafter"/>
</dbReference>
<dbReference type="InterPro" id="IPR036770">
    <property type="entry name" value="Ankyrin_rpt-contain_sf"/>
</dbReference>
<evidence type="ECO:0000256" key="2">
    <source>
        <dbReference type="SAM" id="MobiDB-lite"/>
    </source>
</evidence>
<dbReference type="Gene3D" id="1.25.40.20">
    <property type="entry name" value="Ankyrin repeat-containing domain"/>
    <property type="match status" value="1"/>
</dbReference>
<dbReference type="SUPFAM" id="SSF48403">
    <property type="entry name" value="Ankyrin repeat"/>
    <property type="match status" value="1"/>
</dbReference>
<feature type="region of interest" description="Disordered" evidence="2">
    <location>
        <begin position="1"/>
        <end position="98"/>
    </location>
</feature>
<feature type="region of interest" description="Disordered" evidence="2">
    <location>
        <begin position="1113"/>
        <end position="1216"/>
    </location>
</feature>
<protein>
    <submittedName>
        <fullName evidence="3">Uncharacterized protein</fullName>
    </submittedName>
</protein>
<sequence length="2110" mass="239633">MPKSGSARTAQTESSDCTSNMVEKQTGRKNKEKVSSYNRTPKIDRSELEKEVKEKTSMKRKLPFTVSPSRSEQRESDTEKEGPEKKKMKKEPGSKKSVPVCKATLGGILIGYPLSERQQMALVMQMTARDNSPDSTPNHSSQTTPGQKKTPSSSSRQKDKVNKRNERGETPLHMAAIRGESKQVKELIIQGADVNVKDFAGWTPLHEACNLGYYEVAKQLILAGADVNTQGLDNDTPLHDAASNGHRDIVKLLLRNGGDAYQMNHRGERPVDVADSDEMEQLLKGELPLSEDEDDDSCTESEELPSVNPSSVDDNVDDSEPEKELKTDASQQLTPCKSVASSALDEYEFKDDDDEEDEEVEELGKLVDQKRIRRKDGKKNMIKENSSYLTPPKLELQKPFKIKKQKSARVLVSSSSESSDEELHQDKKTCSTSSLDIVPDSSKSDVRIKKENLVAIEQKEKGKGKKKKQSKNKENQEFKQEKEEKENAKLVLFSTCSGLDSLERTREEDSFRKSLCMKDDSSGHQFHLSTAKSPKHACGLSEKRVKPLKQENAKTGPSSGASDMSFQSEVVRFDHLTDSDYTSESSSNKSFKYKAKTKHRKKDLHVEFVDKSGQRSKDEETGMFDNMEEVLKKTDKDGKVIKKHKLKHKDKEKNKIKKEHENERGKHRQKENDKDVYPEFDREYWKENFFKNDDTNETFKDENSDLAPSEKSMKDKTPVKEEKTKEKYFKEERPFKEDREKEKAKKIKKEKHSKEEKEIKLTNLEERKEIVLAEKDDTIYSSVIMKKEHTELFEKEKVMDKDKSDTPEREKKENKEKSEKKSPTKERDLEKLEKKYSDREKKIKHENRLEKDKSEPHEKTQEKTFSKLQDSGERTKEKDRSNNLYSTAEKVHRENDKLKNIFSVRKPDEKEKSKEKLEKKHEREKSERERHSSGMKDKVEKEKHATEKKAKLSEKDVQDVTPSKAVKAKEKDREAEKEKKKEKSREREGDLVTNPKHLQDEKKRSTIESNKASHDKLFSSKDKIKEDVLKTPETREKEKKEKDRQKERIQVNTTVKAKHKEVETEKLKSKDSNSAKDVRPKEKRLVNDDLMQTSFERMLSLKDLEIEQWHKKHKEKIKLKEKERQRHRSGIELTKIKEREKLKSSTASKELTRSKSSDPSEAHSKDKQLKDLNNVRSLSTDAKQNLPDTPRPFISCESNLTASPRQERDRAGLTSRSISMISVASSEDSCQTSAVATPRPLTDYDSDFTIEGSESQSSFSQSVFLPSAKSPAVYDRDSDVLADLPDRLKSPYSSKLSGSYLRSVSADNTRYENECRLVGDIRRCSIPAVANEHDKLSHKHLEGNLPLSGEKPYSFSPAVQFQACTSPHPEPVPDSGTEEGTFNSTSCLQPSSSTPPAVIMPSSTNYLSQDANSNSIIQNTSEQMTVVLPQLNCVVGSIQPNTPLEMPYDGLDPPSHSNNDGFSSSACEKNIFSPIHVSQEWGCSDQLTSELVSKSPQTPCSEPSQIANLQEAPSYFSPTHSSNTSCMRPSLENDITPRVLFWPKCGTPEDLPQTPTLQDMDQPSASCKPQSDCVGLADGKDTKCLPLDTAVDLTSQKSVEDVLNYCKSDEMQSLEENLSPSSTALSDSNNMNESLVDQTRPVQTISTESPEKTEEGTKNITSASHEPTCNQESSILVKVPVAIVDEIQPEPTEELPEATSSTEHEHTNSISDEPQPLESKAQDQDSSLEMGVSELSTTAAQDAAVMLEAAADDQRQSTESTKEELEEQMEADRTEQDVPQRITRNRANLLANQSKLSAVNCAQVSDKDTESSTPVKTKSKFTEEEEGQVHHPHKRKMSRVPHPAQVKSTLQQAKEKTQQSLAAIVDSLKLEEIQPYHSEKANPYYEYLHIRKKIEEKRKVLCSVTPQAPQFYDEFVTFTGSYLLDGNPLSKLCIPTITPPPSLSEALKELFRQHEVIRMKLRLQHSIEREKLIMSNEQEVLRVHYRAARTLANQTLPFSACTVLLDAEVYNMPQDPQGDENKTSVRDRFNARQFMSWLQDVDDKFDKLKTCLLMRQQHEAAAMNAVQRLEWQLKLQELDPSSHKSLSIFEIPEFYIPLVDVNDDFDLTPI</sequence>
<feature type="compositionally biased region" description="Basic and acidic residues" evidence="2">
    <location>
        <begin position="471"/>
        <end position="485"/>
    </location>
</feature>
<dbReference type="InterPro" id="IPR002110">
    <property type="entry name" value="Ankyrin_rpt"/>
</dbReference>
<feature type="compositionally biased region" description="Basic and acidic residues" evidence="2">
    <location>
        <begin position="967"/>
        <end position="990"/>
    </location>
</feature>
<feature type="compositionally biased region" description="Basic and acidic residues" evidence="2">
    <location>
        <begin position="1060"/>
        <end position="1087"/>
    </location>
</feature>
<feature type="compositionally biased region" description="Basic and acidic residues" evidence="2">
    <location>
        <begin position="156"/>
        <end position="170"/>
    </location>
</feature>
<dbReference type="SMART" id="SM00248">
    <property type="entry name" value="ANK"/>
    <property type="match status" value="3"/>
</dbReference>
<feature type="compositionally biased region" description="Polar residues" evidence="2">
    <location>
        <begin position="1614"/>
        <end position="1648"/>
    </location>
</feature>
<feature type="region of interest" description="Disordered" evidence="2">
    <location>
        <begin position="1691"/>
        <end position="1731"/>
    </location>
</feature>
<keyword evidence="4" id="KW-1185">Reference proteome</keyword>
<feature type="region of interest" description="Disordered" evidence="2">
    <location>
        <begin position="1613"/>
        <end position="1673"/>
    </location>
</feature>
<gene>
    <name evidence="3" type="ORF">scyTo_0002778</name>
</gene>
<feature type="compositionally biased region" description="Basic and acidic residues" evidence="2">
    <location>
        <begin position="752"/>
        <end position="764"/>
    </location>
</feature>
<feature type="region of interest" description="Disordered" evidence="2">
    <location>
        <begin position="1750"/>
        <end position="1777"/>
    </location>
</feature>
<name>A0A401PKN3_SCYTO</name>
<evidence type="ECO:0000313" key="4">
    <source>
        <dbReference type="Proteomes" id="UP000288216"/>
    </source>
</evidence>
<feature type="region of interest" description="Disordered" evidence="2">
    <location>
        <begin position="780"/>
        <end position="1089"/>
    </location>
</feature>
<feature type="repeat" description="ANK" evidence="1">
    <location>
        <begin position="167"/>
        <end position="199"/>
    </location>
</feature>
<feature type="compositionally biased region" description="Basic and acidic residues" evidence="2">
    <location>
        <begin position="1150"/>
        <end position="1170"/>
    </location>
</feature>
<feature type="repeat" description="ANK" evidence="1">
    <location>
        <begin position="233"/>
        <end position="265"/>
    </location>
</feature>
<feature type="compositionally biased region" description="Basic and acidic residues" evidence="2">
    <location>
        <begin position="711"/>
        <end position="743"/>
    </location>
</feature>
<feature type="compositionally biased region" description="Acidic residues" evidence="2">
    <location>
        <begin position="289"/>
        <end position="303"/>
    </location>
</feature>
<feature type="region of interest" description="Disordered" evidence="2">
    <location>
        <begin position="286"/>
        <end position="485"/>
    </location>
</feature>
<feature type="compositionally biased region" description="Polar residues" evidence="2">
    <location>
        <begin position="1"/>
        <end position="23"/>
    </location>
</feature>
<feature type="compositionally biased region" description="Basic and acidic residues" evidence="2">
    <location>
        <begin position="541"/>
        <end position="552"/>
    </location>
</feature>
<dbReference type="EMBL" id="BFAA01000715">
    <property type="protein sequence ID" value="GCB73697.1"/>
    <property type="molecule type" value="Genomic_DNA"/>
</dbReference>
<feature type="repeat" description="ANK" evidence="1">
    <location>
        <begin position="200"/>
        <end position="232"/>
    </location>
</feature>
<feature type="region of interest" description="Disordered" evidence="2">
    <location>
        <begin position="1366"/>
        <end position="1395"/>
    </location>
</feature>
<feature type="compositionally biased region" description="Basic and acidic residues" evidence="2">
    <location>
        <begin position="1752"/>
        <end position="1763"/>
    </location>
</feature>
<feature type="compositionally biased region" description="Basic and acidic residues" evidence="2">
    <location>
        <begin position="605"/>
        <end position="620"/>
    </location>
</feature>
<organism evidence="3 4">
    <name type="scientific">Scyliorhinus torazame</name>
    <name type="common">Cloudy catshark</name>
    <name type="synonym">Catulus torazame</name>
    <dbReference type="NCBI Taxonomy" id="75743"/>
    <lineage>
        <taxon>Eukaryota</taxon>
        <taxon>Metazoa</taxon>
        <taxon>Chordata</taxon>
        <taxon>Craniata</taxon>
        <taxon>Vertebrata</taxon>
        <taxon>Chondrichthyes</taxon>
        <taxon>Elasmobranchii</taxon>
        <taxon>Galeomorphii</taxon>
        <taxon>Galeoidea</taxon>
        <taxon>Carcharhiniformes</taxon>
        <taxon>Scyliorhinidae</taxon>
        <taxon>Scyliorhinus</taxon>
    </lineage>
</organism>
<feature type="region of interest" description="Disordered" evidence="2">
    <location>
        <begin position="522"/>
        <end position="566"/>
    </location>
</feature>
<feature type="region of interest" description="Disordered" evidence="2">
    <location>
        <begin position="127"/>
        <end position="172"/>
    </location>
</feature>
<feature type="compositionally biased region" description="Polar residues" evidence="2">
    <location>
        <begin position="523"/>
        <end position="532"/>
    </location>
</feature>
<dbReference type="STRING" id="75743.A0A401PKN3"/>
<feature type="compositionally biased region" description="Basic and acidic residues" evidence="2">
    <location>
        <begin position="71"/>
        <end position="94"/>
    </location>
</feature>
<feature type="compositionally biased region" description="Polar residues" evidence="2">
    <location>
        <begin position="1658"/>
        <end position="1673"/>
    </location>
</feature>
<feature type="compositionally biased region" description="Basic and acidic residues" evidence="2">
    <location>
        <begin position="1134"/>
        <end position="1143"/>
    </location>
</feature>
<feature type="compositionally biased region" description="Basic and acidic residues" evidence="2">
    <location>
        <begin position="649"/>
        <end position="677"/>
    </location>
</feature>
<feature type="compositionally biased region" description="Polar residues" evidence="2">
    <location>
        <begin position="1378"/>
        <end position="1395"/>
    </location>
</feature>
<feature type="compositionally biased region" description="Acidic residues" evidence="2">
    <location>
        <begin position="345"/>
        <end position="361"/>
    </location>
</feature>
<feature type="compositionally biased region" description="Basic and acidic residues" evidence="2">
    <location>
        <begin position="41"/>
        <end position="57"/>
    </location>
</feature>
<reference evidence="3 4" key="1">
    <citation type="journal article" date="2018" name="Nat. Ecol. Evol.">
        <title>Shark genomes provide insights into elasmobranch evolution and the origin of vertebrates.</title>
        <authorList>
            <person name="Hara Y"/>
            <person name="Yamaguchi K"/>
            <person name="Onimaru K"/>
            <person name="Kadota M"/>
            <person name="Koyanagi M"/>
            <person name="Keeley SD"/>
            <person name="Tatsumi K"/>
            <person name="Tanaka K"/>
            <person name="Motone F"/>
            <person name="Kageyama Y"/>
            <person name="Nozu R"/>
            <person name="Adachi N"/>
            <person name="Nishimura O"/>
            <person name="Nakagawa R"/>
            <person name="Tanegashima C"/>
            <person name="Kiyatake I"/>
            <person name="Matsumoto R"/>
            <person name="Murakumo K"/>
            <person name="Nishida K"/>
            <person name="Terakita A"/>
            <person name="Kuratani S"/>
            <person name="Sato K"/>
            <person name="Hyodo S Kuraku.S."/>
        </authorList>
    </citation>
    <scope>NUCLEOTIDE SEQUENCE [LARGE SCALE GENOMIC DNA]</scope>
</reference>
<feature type="region of interest" description="Disordered" evidence="2">
    <location>
        <begin position="694"/>
        <end position="764"/>
    </location>
</feature>
<dbReference type="PROSITE" id="PS50297">
    <property type="entry name" value="ANK_REP_REGION"/>
    <property type="match status" value="3"/>
</dbReference>
<feature type="compositionally biased region" description="Basic residues" evidence="2">
    <location>
        <begin position="1830"/>
        <end position="1839"/>
    </location>
</feature>
<feature type="region of interest" description="Disordered" evidence="2">
    <location>
        <begin position="605"/>
        <end position="624"/>
    </location>
</feature>
<comment type="caution">
    <text evidence="3">The sequence shown here is derived from an EMBL/GenBank/DDBJ whole genome shotgun (WGS) entry which is preliminary data.</text>
</comment>
<feature type="compositionally biased region" description="Polar residues" evidence="2">
    <location>
        <begin position="1174"/>
        <end position="1187"/>
    </location>
</feature>
<dbReference type="OMA" id="TRYENEC"/>
<dbReference type="InterPro" id="IPR053210">
    <property type="entry name" value="ANKRD12"/>
</dbReference>
<dbReference type="OrthoDB" id="5806726at2759"/>
<dbReference type="Proteomes" id="UP000288216">
    <property type="component" value="Unassembled WGS sequence"/>
</dbReference>
<feature type="compositionally biased region" description="Basic and acidic residues" evidence="2">
    <location>
        <begin position="785"/>
        <end position="881"/>
    </location>
</feature>
<feature type="compositionally biased region" description="Polar residues" evidence="2">
    <location>
        <begin position="328"/>
        <end position="341"/>
    </location>
</feature>
<feature type="compositionally biased region" description="Basic and acidic residues" evidence="2">
    <location>
        <begin position="889"/>
        <end position="958"/>
    </location>
</feature>
<feature type="region of interest" description="Disordered" evidence="2">
    <location>
        <begin position="635"/>
        <end position="677"/>
    </location>
</feature>
<feature type="compositionally biased region" description="Polar residues" evidence="2">
    <location>
        <begin position="128"/>
        <end position="155"/>
    </location>
</feature>
<dbReference type="Pfam" id="PF12796">
    <property type="entry name" value="Ank_2"/>
    <property type="match status" value="1"/>
</dbReference>
<feature type="compositionally biased region" description="Basic and acidic residues" evidence="2">
    <location>
        <begin position="694"/>
        <end position="703"/>
    </location>
</feature>